<protein>
    <submittedName>
        <fullName evidence="1">Uncharacterized protein</fullName>
    </submittedName>
</protein>
<evidence type="ECO:0000313" key="2">
    <source>
        <dbReference type="Proteomes" id="UP000585050"/>
    </source>
</evidence>
<accession>A0A7X8XUB2</accession>
<keyword evidence="2" id="KW-1185">Reference proteome</keyword>
<evidence type="ECO:0000313" key="1">
    <source>
        <dbReference type="EMBL" id="NLR90227.1"/>
    </source>
</evidence>
<organism evidence="1 2">
    <name type="scientific">Flammeovirga agarivorans</name>
    <dbReference type="NCBI Taxonomy" id="2726742"/>
    <lineage>
        <taxon>Bacteria</taxon>
        <taxon>Pseudomonadati</taxon>
        <taxon>Bacteroidota</taxon>
        <taxon>Cytophagia</taxon>
        <taxon>Cytophagales</taxon>
        <taxon>Flammeovirgaceae</taxon>
        <taxon>Flammeovirga</taxon>
    </lineage>
</organism>
<reference evidence="1 2" key="1">
    <citation type="submission" date="2020-04" db="EMBL/GenBank/DDBJ databases">
        <title>Flammeovirga sp. SR4, a novel species isolated from seawater.</title>
        <authorList>
            <person name="Wang X."/>
        </authorList>
    </citation>
    <scope>NUCLEOTIDE SEQUENCE [LARGE SCALE GENOMIC DNA]</scope>
    <source>
        <strain evidence="1 2">SR4</strain>
    </source>
</reference>
<comment type="caution">
    <text evidence="1">The sequence shown here is derived from an EMBL/GenBank/DDBJ whole genome shotgun (WGS) entry which is preliminary data.</text>
</comment>
<proteinExistence type="predicted"/>
<gene>
    <name evidence="1" type="ORF">HGP29_03370</name>
</gene>
<dbReference type="Proteomes" id="UP000585050">
    <property type="component" value="Unassembled WGS sequence"/>
</dbReference>
<sequence>MKLLNQLHKALFYKSTAKESYIFTSQDKEYQTLVRSIAEKYGLKIMHSGKKTFKLLFPGSTFIGNSQFESFLCANTYIKLKYDEEKIDITSFETLISWSSEERKIFDKVIHIKLNQFLSFLQTEVN</sequence>
<dbReference type="RefSeq" id="WP_168880935.1">
    <property type="nucleotide sequence ID" value="NZ_JABAIL010000001.1"/>
</dbReference>
<name>A0A7X8XUB2_9BACT</name>
<dbReference type="AlphaFoldDB" id="A0A7X8XUB2"/>
<dbReference type="EMBL" id="JABAIL010000001">
    <property type="protein sequence ID" value="NLR90227.1"/>
    <property type="molecule type" value="Genomic_DNA"/>
</dbReference>